<dbReference type="PANTHER" id="PTHR45761:SF1">
    <property type="entry name" value="EXTENDED SYNAPTOTAGMIN-LIKE PROTEIN 2, ISOFORM C"/>
    <property type="match status" value="1"/>
</dbReference>
<dbReference type="InterPro" id="IPR031468">
    <property type="entry name" value="SMP_LBD"/>
</dbReference>
<evidence type="ECO:0000256" key="5">
    <source>
        <dbReference type="ARBA" id="ARBA00022737"/>
    </source>
</evidence>
<dbReference type="FunCoup" id="A0A0Q9WRW3">
    <property type="interactions" value="729"/>
</dbReference>
<keyword evidence="3 12" id="KW-0812">Transmembrane</keyword>
<keyword evidence="7 12" id="KW-1133">Transmembrane helix</keyword>
<dbReference type="GO" id="GO:0006869">
    <property type="term" value="P:lipid transport"/>
    <property type="evidence" value="ECO:0007669"/>
    <property type="project" value="UniProtKB-KW"/>
</dbReference>
<comment type="subcellular location">
    <subcellularLocation>
        <location evidence="1">Membrane</location>
    </subcellularLocation>
</comment>
<evidence type="ECO:0000256" key="9">
    <source>
        <dbReference type="ARBA" id="ARBA00023121"/>
    </source>
</evidence>
<dbReference type="AlphaFoldDB" id="A0A0Q9WRW3"/>
<feature type="region of interest" description="Disordered" evidence="11">
    <location>
        <begin position="51"/>
        <end position="75"/>
    </location>
</feature>
<keyword evidence="10 12" id="KW-0472">Membrane</keyword>
<dbReference type="CDD" id="cd04050">
    <property type="entry name" value="C2B_Synaptotagmin-like"/>
    <property type="match status" value="1"/>
</dbReference>
<evidence type="ECO:0000313" key="18">
    <source>
        <dbReference type="Proteomes" id="UP000008792"/>
    </source>
</evidence>
<feature type="transmembrane region" description="Helical" evidence="12">
    <location>
        <begin position="94"/>
        <end position="119"/>
    </location>
</feature>
<accession>A0A0Q9WRW3</accession>
<dbReference type="EMBL" id="CH940650">
    <property type="protein sequence ID" value="KRF82997.1"/>
    <property type="molecule type" value="Genomic_DNA"/>
</dbReference>
<dbReference type="SMR" id="A0A0Q9WRW3"/>
<dbReference type="InterPro" id="IPR000008">
    <property type="entry name" value="C2_dom"/>
</dbReference>
<dbReference type="OrthoDB" id="1029639at2759"/>
<dbReference type="GO" id="GO:0031210">
    <property type="term" value="F:phosphatidylcholine binding"/>
    <property type="evidence" value="ECO:0007669"/>
    <property type="project" value="TreeGrafter"/>
</dbReference>
<dbReference type="SMART" id="SM00239">
    <property type="entry name" value="C2"/>
    <property type="match status" value="3"/>
</dbReference>
<dbReference type="GO" id="GO:0005544">
    <property type="term" value="F:calcium-dependent phospholipid binding"/>
    <property type="evidence" value="ECO:0007669"/>
    <property type="project" value="TreeGrafter"/>
</dbReference>
<dbReference type="Pfam" id="PF00168">
    <property type="entry name" value="C2"/>
    <property type="match status" value="3"/>
</dbReference>
<name>A0A0Q9WRW3_DROVI</name>
<evidence type="ECO:0000313" key="15">
    <source>
        <dbReference type="EMBL" id="KRF82994.1"/>
    </source>
</evidence>
<reference evidence="17" key="2">
    <citation type="journal article" date="2008" name="Bioinformatics">
        <title>Assembly reconciliation.</title>
        <authorList>
            <person name="Zimin A.V."/>
            <person name="Smith D.R."/>
            <person name="Sutton G."/>
            <person name="Yorke J.A."/>
        </authorList>
    </citation>
    <scope>NUCLEOTIDE SEQUENCE</scope>
    <source>
        <strain evidence="17">TSC#15010-1051.87</strain>
    </source>
</reference>
<dbReference type="InterPro" id="IPR039010">
    <property type="entry name" value="Synaptotagmin_SMP"/>
</dbReference>
<dbReference type="Pfam" id="PF17047">
    <property type="entry name" value="SMP_LBD"/>
    <property type="match status" value="1"/>
</dbReference>
<evidence type="ECO:0000256" key="6">
    <source>
        <dbReference type="ARBA" id="ARBA00022837"/>
    </source>
</evidence>
<keyword evidence="9" id="KW-0446">Lipid-binding</keyword>
<feature type="domain" description="C2" evidence="13">
    <location>
        <begin position="334"/>
        <end position="465"/>
    </location>
</feature>
<evidence type="ECO:0000256" key="2">
    <source>
        <dbReference type="ARBA" id="ARBA00022448"/>
    </source>
</evidence>
<evidence type="ECO:0000256" key="3">
    <source>
        <dbReference type="ARBA" id="ARBA00022692"/>
    </source>
</evidence>
<dbReference type="GO" id="GO:0061817">
    <property type="term" value="P:endoplasmic reticulum-plasma membrane tethering"/>
    <property type="evidence" value="ECO:0007669"/>
    <property type="project" value="InterPro"/>
</dbReference>
<dbReference type="PROSITE" id="PS50004">
    <property type="entry name" value="C2"/>
    <property type="match status" value="3"/>
</dbReference>
<dbReference type="Gene3D" id="2.60.40.150">
    <property type="entry name" value="C2 domain"/>
    <property type="match status" value="3"/>
</dbReference>
<dbReference type="EMBL" id="CH940650">
    <property type="protein sequence ID" value="KRF82994.1"/>
    <property type="molecule type" value="Genomic_DNA"/>
</dbReference>
<dbReference type="InterPro" id="IPR035892">
    <property type="entry name" value="C2_domain_sf"/>
</dbReference>
<keyword evidence="8" id="KW-0445">Lipid transport</keyword>
<keyword evidence="6" id="KW-0106">Calcium</keyword>
<evidence type="ECO:0000256" key="7">
    <source>
        <dbReference type="ARBA" id="ARBA00022989"/>
    </source>
</evidence>
<evidence type="ECO:0000256" key="1">
    <source>
        <dbReference type="ARBA" id="ARBA00004370"/>
    </source>
</evidence>
<evidence type="ECO:0000313" key="17">
    <source>
        <dbReference type="EMBL" id="KRF82997.1"/>
    </source>
</evidence>
<proteinExistence type="predicted"/>
<reference evidence="17 18" key="1">
    <citation type="journal article" date="2007" name="Nature">
        <title>Evolution of genes and genomes on the Drosophila phylogeny.</title>
        <authorList>
            <consortium name="Drosophila 12 Genomes Consortium"/>
            <person name="Clark A.G."/>
            <person name="Eisen M.B."/>
            <person name="Smith D.R."/>
            <person name="Bergman C.M."/>
            <person name="Oliver B."/>
            <person name="Markow T.A."/>
            <person name="Kaufman T.C."/>
            <person name="Kellis M."/>
            <person name="Gelbart W."/>
            <person name="Iyer V.N."/>
            <person name="Pollard D.A."/>
            <person name="Sackton T.B."/>
            <person name="Larracuente A.M."/>
            <person name="Singh N.D."/>
            <person name="Abad J.P."/>
            <person name="Abt D.N."/>
            <person name="Adryan B."/>
            <person name="Aguade M."/>
            <person name="Akashi H."/>
            <person name="Anderson W.W."/>
            <person name="Aquadro C.F."/>
            <person name="Ardell D.H."/>
            <person name="Arguello R."/>
            <person name="Artieri C.G."/>
            <person name="Barbash D.A."/>
            <person name="Barker D."/>
            <person name="Barsanti P."/>
            <person name="Batterham P."/>
            <person name="Batzoglou S."/>
            <person name="Begun D."/>
            <person name="Bhutkar A."/>
            <person name="Blanco E."/>
            <person name="Bosak S.A."/>
            <person name="Bradley R.K."/>
            <person name="Brand A.D."/>
            <person name="Brent M.R."/>
            <person name="Brooks A.N."/>
            <person name="Brown R.H."/>
            <person name="Butlin R.K."/>
            <person name="Caggese C."/>
            <person name="Calvi B.R."/>
            <person name="Bernardo de Carvalho A."/>
            <person name="Caspi A."/>
            <person name="Castrezana S."/>
            <person name="Celniker S.E."/>
            <person name="Chang J.L."/>
            <person name="Chapple C."/>
            <person name="Chatterji S."/>
            <person name="Chinwalla A."/>
            <person name="Civetta A."/>
            <person name="Clifton S.W."/>
            <person name="Comeron J.M."/>
            <person name="Costello J.C."/>
            <person name="Coyne J.A."/>
            <person name="Daub J."/>
            <person name="David R.G."/>
            <person name="Delcher A.L."/>
            <person name="Delehaunty K."/>
            <person name="Do C.B."/>
            <person name="Ebling H."/>
            <person name="Edwards K."/>
            <person name="Eickbush T."/>
            <person name="Evans J.D."/>
            <person name="Filipski A."/>
            <person name="Findeiss S."/>
            <person name="Freyhult E."/>
            <person name="Fulton L."/>
            <person name="Fulton R."/>
            <person name="Garcia A.C."/>
            <person name="Gardiner A."/>
            <person name="Garfield D.A."/>
            <person name="Garvin B.E."/>
            <person name="Gibson G."/>
            <person name="Gilbert D."/>
            <person name="Gnerre S."/>
            <person name="Godfrey J."/>
            <person name="Good R."/>
            <person name="Gotea V."/>
            <person name="Gravely B."/>
            <person name="Greenberg A.J."/>
            <person name="Griffiths-Jones S."/>
            <person name="Gross S."/>
            <person name="Guigo R."/>
            <person name="Gustafson E.A."/>
            <person name="Haerty W."/>
            <person name="Hahn M.W."/>
            <person name="Halligan D.L."/>
            <person name="Halpern A.L."/>
            <person name="Halter G.M."/>
            <person name="Han M.V."/>
            <person name="Heger A."/>
            <person name="Hillier L."/>
            <person name="Hinrichs A.S."/>
            <person name="Holmes I."/>
            <person name="Hoskins R.A."/>
            <person name="Hubisz M.J."/>
            <person name="Hultmark D."/>
            <person name="Huntley M.A."/>
            <person name="Jaffe D.B."/>
            <person name="Jagadeeshan S."/>
            <person name="Jeck W.R."/>
            <person name="Johnson J."/>
            <person name="Jones C.D."/>
            <person name="Jordan W.C."/>
            <person name="Karpen G.H."/>
            <person name="Kataoka E."/>
            <person name="Keightley P.D."/>
            <person name="Kheradpour P."/>
            <person name="Kirkness E.F."/>
            <person name="Koerich L.B."/>
            <person name="Kristiansen K."/>
            <person name="Kudrna D."/>
            <person name="Kulathinal R.J."/>
            <person name="Kumar S."/>
            <person name="Kwok R."/>
            <person name="Lander E."/>
            <person name="Langley C.H."/>
            <person name="Lapoint R."/>
            <person name="Lazzaro B.P."/>
            <person name="Lee S.J."/>
            <person name="Levesque L."/>
            <person name="Li R."/>
            <person name="Lin C.F."/>
            <person name="Lin M.F."/>
            <person name="Lindblad-Toh K."/>
            <person name="Llopart A."/>
            <person name="Long M."/>
            <person name="Low L."/>
            <person name="Lozovsky E."/>
            <person name="Lu J."/>
            <person name="Luo M."/>
            <person name="Machado C.A."/>
            <person name="Makalowski W."/>
            <person name="Marzo M."/>
            <person name="Matsuda M."/>
            <person name="Matzkin L."/>
            <person name="McAllister B."/>
            <person name="McBride C.S."/>
            <person name="McKernan B."/>
            <person name="McKernan K."/>
            <person name="Mendez-Lago M."/>
            <person name="Minx P."/>
            <person name="Mollenhauer M.U."/>
            <person name="Montooth K."/>
            <person name="Mount S.M."/>
            <person name="Mu X."/>
            <person name="Myers E."/>
            <person name="Negre B."/>
            <person name="Newfeld S."/>
            <person name="Nielsen R."/>
            <person name="Noor M.A."/>
            <person name="O'Grady P."/>
            <person name="Pachter L."/>
            <person name="Papaceit M."/>
            <person name="Parisi M.J."/>
            <person name="Parisi M."/>
            <person name="Parts L."/>
            <person name="Pedersen J.S."/>
            <person name="Pesole G."/>
            <person name="Phillippy A.M."/>
            <person name="Ponting C.P."/>
            <person name="Pop M."/>
            <person name="Porcelli D."/>
            <person name="Powell J.R."/>
            <person name="Prohaska S."/>
            <person name="Pruitt K."/>
            <person name="Puig M."/>
            <person name="Quesneville H."/>
            <person name="Ram K.R."/>
            <person name="Rand D."/>
            <person name="Rasmussen M.D."/>
            <person name="Reed L.K."/>
            <person name="Reenan R."/>
            <person name="Reily A."/>
            <person name="Remington K.A."/>
            <person name="Rieger T.T."/>
            <person name="Ritchie M.G."/>
            <person name="Robin C."/>
            <person name="Rogers Y.H."/>
            <person name="Rohde C."/>
            <person name="Rozas J."/>
            <person name="Rubenfield M.J."/>
            <person name="Ruiz A."/>
            <person name="Russo S."/>
            <person name="Salzberg S.L."/>
            <person name="Sanchez-Gracia A."/>
            <person name="Saranga D.J."/>
            <person name="Sato H."/>
            <person name="Schaeffer S.W."/>
            <person name="Schatz M.C."/>
            <person name="Schlenke T."/>
            <person name="Schwartz R."/>
            <person name="Segarra C."/>
            <person name="Singh R.S."/>
            <person name="Sirot L."/>
            <person name="Sirota M."/>
            <person name="Sisneros N.B."/>
            <person name="Smith C.D."/>
            <person name="Smith T.F."/>
            <person name="Spieth J."/>
            <person name="Stage D.E."/>
            <person name="Stark A."/>
            <person name="Stephan W."/>
            <person name="Strausberg R.L."/>
            <person name="Strempel S."/>
            <person name="Sturgill D."/>
            <person name="Sutton G."/>
            <person name="Sutton G.G."/>
            <person name="Tao W."/>
            <person name="Teichmann S."/>
            <person name="Tobari Y.N."/>
            <person name="Tomimura Y."/>
            <person name="Tsolas J.M."/>
            <person name="Valente V.L."/>
            <person name="Venter E."/>
            <person name="Venter J.C."/>
            <person name="Vicario S."/>
            <person name="Vieira F.G."/>
            <person name="Vilella A.J."/>
            <person name="Villasante A."/>
            <person name="Walenz B."/>
            <person name="Wang J."/>
            <person name="Wasserman M."/>
            <person name="Watts T."/>
            <person name="Wilson D."/>
            <person name="Wilson R.K."/>
            <person name="Wing R.A."/>
            <person name="Wolfner M.F."/>
            <person name="Wong A."/>
            <person name="Wong G.K."/>
            <person name="Wu C.I."/>
            <person name="Wu G."/>
            <person name="Yamamoto D."/>
            <person name="Yang H.P."/>
            <person name="Yang S.P."/>
            <person name="Yorke J.A."/>
            <person name="Yoshida K."/>
            <person name="Zdobnov E."/>
            <person name="Zhang P."/>
            <person name="Zhang Y."/>
            <person name="Zimin A.V."/>
            <person name="Baldwin J."/>
            <person name="Abdouelleil A."/>
            <person name="Abdulkadir J."/>
            <person name="Abebe A."/>
            <person name="Abera B."/>
            <person name="Abreu J."/>
            <person name="Acer S.C."/>
            <person name="Aftuck L."/>
            <person name="Alexander A."/>
            <person name="An P."/>
            <person name="Anderson E."/>
            <person name="Anderson S."/>
            <person name="Arachi H."/>
            <person name="Azer M."/>
            <person name="Bachantsang P."/>
            <person name="Barry A."/>
            <person name="Bayul T."/>
            <person name="Berlin A."/>
            <person name="Bessette D."/>
            <person name="Bloom T."/>
            <person name="Blye J."/>
            <person name="Boguslavskiy L."/>
            <person name="Bonnet C."/>
            <person name="Boukhgalter B."/>
            <person name="Bourzgui I."/>
            <person name="Brown A."/>
            <person name="Cahill P."/>
            <person name="Channer S."/>
            <person name="Cheshatsang Y."/>
            <person name="Chuda L."/>
            <person name="Citroen M."/>
            <person name="Collymore A."/>
            <person name="Cooke P."/>
            <person name="Costello M."/>
            <person name="D'Aco K."/>
            <person name="Daza R."/>
            <person name="De Haan G."/>
            <person name="DeGray S."/>
            <person name="DeMaso C."/>
            <person name="Dhargay N."/>
            <person name="Dooley K."/>
            <person name="Dooley E."/>
            <person name="Doricent M."/>
            <person name="Dorje P."/>
            <person name="Dorjee K."/>
            <person name="Dupes A."/>
            <person name="Elong R."/>
            <person name="Falk J."/>
            <person name="Farina A."/>
            <person name="Faro S."/>
            <person name="Ferguson D."/>
            <person name="Fisher S."/>
            <person name="Foley C.D."/>
            <person name="Franke A."/>
            <person name="Friedrich D."/>
            <person name="Gadbois L."/>
            <person name="Gearin G."/>
            <person name="Gearin C.R."/>
            <person name="Giannoukos G."/>
            <person name="Goode T."/>
            <person name="Graham J."/>
            <person name="Grandbois E."/>
            <person name="Grewal S."/>
            <person name="Gyaltsen K."/>
            <person name="Hafez N."/>
            <person name="Hagos B."/>
            <person name="Hall J."/>
            <person name="Henson C."/>
            <person name="Hollinger A."/>
            <person name="Honan T."/>
            <person name="Huard M.D."/>
            <person name="Hughes L."/>
            <person name="Hurhula B."/>
            <person name="Husby M.E."/>
            <person name="Kamat A."/>
            <person name="Kanga B."/>
            <person name="Kashin S."/>
            <person name="Khazanovich D."/>
            <person name="Kisner P."/>
            <person name="Lance K."/>
            <person name="Lara M."/>
            <person name="Lee W."/>
            <person name="Lennon N."/>
            <person name="Letendre F."/>
            <person name="LeVine R."/>
            <person name="Lipovsky A."/>
            <person name="Liu X."/>
            <person name="Liu J."/>
            <person name="Liu S."/>
            <person name="Lokyitsang T."/>
            <person name="Lokyitsang Y."/>
            <person name="Lubonja R."/>
            <person name="Lui A."/>
            <person name="MacDonald P."/>
            <person name="Magnisalis V."/>
            <person name="Maru K."/>
            <person name="Matthews C."/>
            <person name="McCusker W."/>
            <person name="McDonough S."/>
            <person name="Mehta T."/>
            <person name="Meldrim J."/>
            <person name="Meneus L."/>
            <person name="Mihai O."/>
            <person name="Mihalev A."/>
            <person name="Mihova T."/>
            <person name="Mittelman R."/>
            <person name="Mlenga V."/>
            <person name="Montmayeur A."/>
            <person name="Mulrain L."/>
            <person name="Navidi A."/>
            <person name="Naylor J."/>
            <person name="Negash T."/>
            <person name="Nguyen T."/>
            <person name="Nguyen N."/>
            <person name="Nicol R."/>
            <person name="Norbu C."/>
            <person name="Norbu N."/>
            <person name="Novod N."/>
            <person name="O'Neill B."/>
            <person name="Osman S."/>
            <person name="Markiewicz E."/>
            <person name="Oyono O.L."/>
            <person name="Patti C."/>
            <person name="Phunkhang P."/>
            <person name="Pierre F."/>
            <person name="Priest M."/>
            <person name="Raghuraman S."/>
            <person name="Rege F."/>
            <person name="Reyes R."/>
            <person name="Rise C."/>
            <person name="Rogov P."/>
            <person name="Ross K."/>
            <person name="Ryan E."/>
            <person name="Settipalli S."/>
            <person name="Shea T."/>
            <person name="Sherpa N."/>
            <person name="Shi L."/>
            <person name="Shih D."/>
            <person name="Sparrow T."/>
            <person name="Spaulding J."/>
            <person name="Stalker J."/>
            <person name="Stange-Thomann N."/>
            <person name="Stavropoulos S."/>
            <person name="Stone C."/>
            <person name="Strader C."/>
            <person name="Tesfaye S."/>
            <person name="Thomson T."/>
            <person name="Thoulutsang Y."/>
            <person name="Thoulutsang D."/>
            <person name="Topham K."/>
            <person name="Topping I."/>
            <person name="Tsamla T."/>
            <person name="Vassiliev H."/>
            <person name="Vo A."/>
            <person name="Wangchuk T."/>
            <person name="Wangdi T."/>
            <person name="Weiand M."/>
            <person name="Wilkinson J."/>
            <person name="Wilson A."/>
            <person name="Yadav S."/>
            <person name="Young G."/>
            <person name="Yu Q."/>
            <person name="Zembek L."/>
            <person name="Zhong D."/>
            <person name="Zimmer A."/>
            <person name="Zwirko Z."/>
            <person name="Jaffe D.B."/>
            <person name="Alvarez P."/>
            <person name="Brockman W."/>
            <person name="Butler J."/>
            <person name="Chin C."/>
            <person name="Gnerre S."/>
            <person name="Grabherr M."/>
            <person name="Kleber M."/>
            <person name="Mauceli E."/>
            <person name="MacCallum I."/>
        </authorList>
    </citation>
    <scope>NUCLEOTIDE SEQUENCE [LARGE SCALE GENOMIC DNA]</scope>
    <source>
        <strain evidence="17">TSC#15010-1051.87</strain>
        <strain evidence="18">Tucson 15010-1051.87</strain>
    </source>
</reference>
<dbReference type="GO" id="GO:0005789">
    <property type="term" value="C:endoplasmic reticulum membrane"/>
    <property type="evidence" value="ECO:0007669"/>
    <property type="project" value="TreeGrafter"/>
</dbReference>
<dbReference type="CDD" id="cd04030">
    <property type="entry name" value="C2C_KIAA1228"/>
    <property type="match status" value="1"/>
</dbReference>
<sequence length="857" mass="95114">MLSDKNAAESSTPLADFIVPPDPERVEEPIVPLAQLPKMTETTALPSIATPTATPAATSTATPTTANGNTTVARSRSSDEDGIFSVLYSVGKKVAIVGSIYLVGYMGWSVAWLIAPVILSVARDQLAKTSAKKRDIAKASALANEKDVILARIDELPAWVYFPDVERAEWLNKILKQVWPNANHFARSLVKETIEPNVALALSQYKMHGFRFDRIILGTIPPRIGGVKIYDKNVDRNEIIMDLDLFYASDCDINFYLGGMKGGIKDFQIHGWVRVVMKPLIRSMPLVGGLQIFFLNNPNIDFNLVGVIDFMDMPGLSDLLRRIIVEQIGNVMVLPNKLPISLSEEVSAVALKMPEPEGLLRIHVVEAKNLMKKDISVLGKGKSDPYAIINVGAQEFRTQIIDNNVNPKWDYWCEACIFTTINHLVGFSLWDYDQSMPGVQADDVLGRASIDISSVIKKGVLDTWLTLEDAKHGDLHVRLQWYRLTADPNDLQQILLETQLLRVTTMSAAVLSVFIDSARHLKQARSNSKPDPYLVCSVNKQKKQTAMILRDDSPVWEQGFTFLVNNPDNECLNIKIYDQKTGNDIGQYTYTLSTLLKQFNMEVIQQPFQLQKSGPESKLYMSLSLRILKAGDIVKESESLEQAAALQRSTSTDVPVLSTQLSKDDQAKSKRLSAESPISEEEAVKSAPVIPASASLEKPISEVVSSVLTHRMPETTSTAGEHGLGRIQLSITYSAQRQKLDVTIHKIMNIPLRDPSSIPDPYVKLYLLPGRSKESKRKTSIIKDNCNPVYDASFEYLISIAELRHTALEVTVCTQKGFLSSGSPIIGMLKLPLDDSEITTPAGLKSWFDLQPELKHE</sequence>
<feature type="region of interest" description="Disordered" evidence="11">
    <location>
        <begin position="1"/>
        <end position="22"/>
    </location>
</feature>
<keyword evidence="4" id="KW-0479">Metal-binding</keyword>
<feature type="domain" description="SMP-LTD" evidence="14">
    <location>
        <begin position="164"/>
        <end position="343"/>
    </location>
</feature>
<keyword evidence="5" id="KW-0677">Repeat</keyword>
<dbReference type="GO" id="GO:0005509">
    <property type="term" value="F:calcium ion binding"/>
    <property type="evidence" value="ECO:0007669"/>
    <property type="project" value="TreeGrafter"/>
</dbReference>
<dbReference type="GO" id="GO:0035091">
    <property type="term" value="F:phosphatidylinositol binding"/>
    <property type="evidence" value="ECO:0007669"/>
    <property type="project" value="TreeGrafter"/>
</dbReference>
<dbReference type="PROSITE" id="PS51847">
    <property type="entry name" value="SMP"/>
    <property type="match status" value="1"/>
</dbReference>
<evidence type="ECO:0000259" key="13">
    <source>
        <dbReference type="PROSITE" id="PS50004"/>
    </source>
</evidence>
<evidence type="ECO:0000256" key="10">
    <source>
        <dbReference type="ARBA" id="ARBA00023136"/>
    </source>
</evidence>
<keyword evidence="18" id="KW-1185">Reference proteome</keyword>
<dbReference type="EMBL" id="CH940650">
    <property type="protein sequence ID" value="KRF82996.1"/>
    <property type="molecule type" value="Genomic_DNA"/>
</dbReference>
<dbReference type="CDD" id="cd21670">
    <property type="entry name" value="SMP_ESyt"/>
    <property type="match status" value="1"/>
</dbReference>
<evidence type="ECO:0000259" key="14">
    <source>
        <dbReference type="PROSITE" id="PS51847"/>
    </source>
</evidence>
<dbReference type="SUPFAM" id="SSF49562">
    <property type="entry name" value="C2 domain (Calcium/lipid-binding domain, CaLB)"/>
    <property type="match status" value="3"/>
</dbReference>
<evidence type="ECO:0000256" key="12">
    <source>
        <dbReference type="SAM" id="Phobius"/>
    </source>
</evidence>
<feature type="compositionally biased region" description="Low complexity" evidence="11">
    <location>
        <begin position="51"/>
        <end position="73"/>
    </location>
</feature>
<dbReference type="FunFam" id="2.60.40.150:FF:000158">
    <property type="entry name" value="extended synaptotagmin-2 isoform X4"/>
    <property type="match status" value="1"/>
</dbReference>
<dbReference type="PANTHER" id="PTHR45761">
    <property type="entry name" value="EXTENDED SYNAPTOTAGMIN-LIKE PROTEIN 2, ISOFORM C"/>
    <property type="match status" value="1"/>
</dbReference>
<gene>
    <name evidence="17" type="primary">Dvir\GJ23366</name>
    <name evidence="17" type="ORF">Dvir_GJ23366</name>
</gene>
<feature type="region of interest" description="Disordered" evidence="11">
    <location>
        <begin position="656"/>
        <end position="680"/>
    </location>
</feature>
<feature type="domain" description="C2" evidence="13">
    <location>
        <begin position="487"/>
        <end position="620"/>
    </location>
</feature>
<dbReference type="FunFam" id="2.60.40.150:FF:000093">
    <property type="entry name" value="Extended synaptotagmin 3"/>
    <property type="match status" value="1"/>
</dbReference>
<dbReference type="FunFam" id="2.60.40.150:FF:000155">
    <property type="entry name" value="extended synaptotagmin-2 isoform X1"/>
    <property type="match status" value="1"/>
</dbReference>
<dbReference type="GO" id="GO:0008429">
    <property type="term" value="F:phosphatidylethanolamine binding"/>
    <property type="evidence" value="ECO:0007669"/>
    <property type="project" value="TreeGrafter"/>
</dbReference>
<dbReference type="InParanoid" id="A0A0Q9WRW3"/>
<organism evidence="17 18">
    <name type="scientific">Drosophila virilis</name>
    <name type="common">Fruit fly</name>
    <dbReference type="NCBI Taxonomy" id="7244"/>
    <lineage>
        <taxon>Eukaryota</taxon>
        <taxon>Metazoa</taxon>
        <taxon>Ecdysozoa</taxon>
        <taxon>Arthropoda</taxon>
        <taxon>Hexapoda</taxon>
        <taxon>Insecta</taxon>
        <taxon>Pterygota</taxon>
        <taxon>Neoptera</taxon>
        <taxon>Endopterygota</taxon>
        <taxon>Diptera</taxon>
        <taxon>Brachycera</taxon>
        <taxon>Muscomorpha</taxon>
        <taxon>Ephydroidea</taxon>
        <taxon>Drosophilidae</taxon>
        <taxon>Drosophila</taxon>
    </lineage>
</organism>
<reference evidence="17" key="3">
    <citation type="submission" date="2015-11" db="EMBL/GenBank/DDBJ databases">
        <authorList>
            <consortium name="FlyBase"/>
        </authorList>
    </citation>
    <scope>NUCLEOTIDE SEQUENCE</scope>
    <source>
        <strain evidence="17">TSC#15010-1051.87</strain>
    </source>
</reference>
<keyword evidence="2" id="KW-0813">Transport</keyword>
<feature type="domain" description="C2" evidence="13">
    <location>
        <begin position="723"/>
        <end position="848"/>
    </location>
</feature>
<evidence type="ECO:0000313" key="16">
    <source>
        <dbReference type="EMBL" id="KRF82996.1"/>
    </source>
</evidence>
<dbReference type="InterPro" id="IPR037752">
    <property type="entry name" value="C2C_KIAA1228"/>
</dbReference>
<evidence type="ECO:0000256" key="8">
    <source>
        <dbReference type="ARBA" id="ARBA00023055"/>
    </source>
</evidence>
<evidence type="ECO:0000256" key="4">
    <source>
        <dbReference type="ARBA" id="ARBA00022723"/>
    </source>
</evidence>
<dbReference type="InterPro" id="IPR037749">
    <property type="entry name" value="Ext_Synaptotagmin_C2B"/>
</dbReference>
<evidence type="ECO:0000256" key="11">
    <source>
        <dbReference type="SAM" id="MobiDB-lite"/>
    </source>
</evidence>
<dbReference type="STRING" id="7244.A0A0Q9WRW3"/>
<dbReference type="InterPro" id="IPR051634">
    <property type="entry name" value="Extended_Synaptotagmin"/>
</dbReference>
<dbReference type="Proteomes" id="UP000008792">
    <property type="component" value="Unassembled WGS sequence"/>
</dbReference>
<protein>
    <submittedName>
        <fullName evidence="15">Uncharacterized protein, isoform D</fullName>
    </submittedName>
    <submittedName>
        <fullName evidence="16">Uncharacterized protein, isoform F</fullName>
    </submittedName>
    <submittedName>
        <fullName evidence="17">Uncharacterized protein, isoform H</fullName>
    </submittedName>
</protein>